<gene>
    <name evidence="7" type="ORF">K450DRAFT_227070</name>
</gene>
<evidence type="ECO:0000256" key="2">
    <source>
        <dbReference type="ARBA" id="ARBA00022692"/>
    </source>
</evidence>
<reference evidence="7" key="1">
    <citation type="submission" date="2021-06" db="EMBL/GenBank/DDBJ databases">
        <authorList>
            <consortium name="DOE Joint Genome Institute"/>
            <person name="Mondo S.J."/>
            <person name="Amses K.R."/>
            <person name="Simmons D.R."/>
            <person name="Longcore J.E."/>
            <person name="Seto K."/>
            <person name="Alves G.H."/>
            <person name="Bonds A.E."/>
            <person name="Quandt C.A."/>
            <person name="Davis W.J."/>
            <person name="Chang Y."/>
            <person name="Letcher P.M."/>
            <person name="Powell M.J."/>
            <person name="Kuo A."/>
            <person name="Labutti K."/>
            <person name="Pangilinan J."/>
            <person name="Andreopoulos W."/>
            <person name="Tritt A."/>
            <person name="Riley R."/>
            <person name="Hundley H."/>
            <person name="Johnson J."/>
            <person name="Lipzen A."/>
            <person name="Barry K."/>
            <person name="Berbee M.L."/>
            <person name="Buchler N.E."/>
            <person name="Grigoriev I.V."/>
            <person name="Spatafora J.W."/>
            <person name="Stajich J.E."/>
            <person name="James T.Y."/>
        </authorList>
    </citation>
    <scope>NUCLEOTIDE SEQUENCE</scope>
    <source>
        <strain evidence="7">AG</strain>
    </source>
</reference>
<feature type="transmembrane region" description="Helical" evidence="6">
    <location>
        <begin position="183"/>
        <end position="211"/>
    </location>
</feature>
<keyword evidence="2 6" id="KW-0812">Transmembrane</keyword>
<dbReference type="EMBL" id="MU620900">
    <property type="protein sequence ID" value="KAI8582418.1"/>
    <property type="molecule type" value="Genomic_DNA"/>
</dbReference>
<sequence>MTEITVTPIIRDAINHAIEVPACHETLLQSIQNLSEAESIPLDVLVDVSKLLVAEHSNVLAMDEDQKETTSHISSVDPTQYYLHELMKGSSIYRTPLKRPSRNPELQARLDKIAADNQNKEYAQMVKSVVGSEKDKLAFKIPHDEMQEIRGHVTAIINVLFSIVACFGAFYKMSSVLTSDMGIRVLLSLFGAIIVGIAEVTLYMSYLRVAFSTPDDKPKKKKMKAKTR</sequence>
<dbReference type="PANTHER" id="PTHR31394">
    <property type="entry name" value="TRANSMEMBRANE PROTEIN 199"/>
    <property type="match status" value="1"/>
</dbReference>
<evidence type="ECO:0000256" key="6">
    <source>
        <dbReference type="SAM" id="Phobius"/>
    </source>
</evidence>
<dbReference type="Pfam" id="PF11712">
    <property type="entry name" value="Vma12"/>
    <property type="match status" value="1"/>
</dbReference>
<evidence type="ECO:0008006" key="9">
    <source>
        <dbReference type="Google" id="ProtNLM"/>
    </source>
</evidence>
<dbReference type="PANTHER" id="PTHR31394:SF1">
    <property type="entry name" value="TRANSMEMBRANE PROTEIN 199"/>
    <property type="match status" value="1"/>
</dbReference>
<name>A0AAD5EEJ1_UMBRA</name>
<reference evidence="7" key="2">
    <citation type="journal article" date="2022" name="Proc. Natl. Acad. Sci. U.S.A.">
        <title>Diploid-dominant life cycles characterize the early evolution of Fungi.</title>
        <authorList>
            <person name="Amses K.R."/>
            <person name="Simmons D.R."/>
            <person name="Longcore J.E."/>
            <person name="Mondo S.J."/>
            <person name="Seto K."/>
            <person name="Jeronimo G.H."/>
            <person name="Bonds A.E."/>
            <person name="Quandt C.A."/>
            <person name="Davis W.J."/>
            <person name="Chang Y."/>
            <person name="Federici B.A."/>
            <person name="Kuo A."/>
            <person name="LaButti K."/>
            <person name="Pangilinan J."/>
            <person name="Andreopoulos W."/>
            <person name="Tritt A."/>
            <person name="Riley R."/>
            <person name="Hundley H."/>
            <person name="Johnson J."/>
            <person name="Lipzen A."/>
            <person name="Barry K."/>
            <person name="Lang B.F."/>
            <person name="Cuomo C.A."/>
            <person name="Buchler N.E."/>
            <person name="Grigoriev I.V."/>
            <person name="Spatafora J.W."/>
            <person name="Stajich J.E."/>
            <person name="James T.Y."/>
        </authorList>
    </citation>
    <scope>NUCLEOTIDE SEQUENCE</scope>
    <source>
        <strain evidence="7">AG</strain>
    </source>
</reference>
<dbReference type="AlphaFoldDB" id="A0AAD5EEJ1"/>
<dbReference type="GO" id="GO:0070072">
    <property type="term" value="P:vacuolar proton-transporting V-type ATPase complex assembly"/>
    <property type="evidence" value="ECO:0007669"/>
    <property type="project" value="InterPro"/>
</dbReference>
<comment type="caution">
    <text evidence="7">The sequence shown here is derived from an EMBL/GenBank/DDBJ whole genome shotgun (WGS) entry which is preliminary data.</text>
</comment>
<evidence type="ECO:0000256" key="5">
    <source>
        <dbReference type="ARBA" id="ARBA00023136"/>
    </source>
</evidence>
<keyword evidence="8" id="KW-1185">Reference proteome</keyword>
<protein>
    <recommendedName>
        <fullName evidence="9">Endoplasmic reticulum-based factor for assembly of V-ATPase</fullName>
    </recommendedName>
</protein>
<comment type="subcellular location">
    <subcellularLocation>
        <location evidence="1">Endoplasmic reticulum membrane</location>
        <topology evidence="1">Multi-pass membrane protein</topology>
    </subcellularLocation>
</comment>
<dbReference type="InterPro" id="IPR021013">
    <property type="entry name" value="ATPase_Vma12"/>
</dbReference>
<keyword evidence="5 6" id="KW-0472">Membrane</keyword>
<evidence type="ECO:0000313" key="8">
    <source>
        <dbReference type="Proteomes" id="UP001206595"/>
    </source>
</evidence>
<dbReference type="GeneID" id="75912021"/>
<keyword evidence="3" id="KW-0256">Endoplasmic reticulum</keyword>
<evidence type="ECO:0000256" key="4">
    <source>
        <dbReference type="ARBA" id="ARBA00022989"/>
    </source>
</evidence>
<evidence type="ECO:0000313" key="7">
    <source>
        <dbReference type="EMBL" id="KAI8582418.1"/>
    </source>
</evidence>
<dbReference type="Proteomes" id="UP001206595">
    <property type="component" value="Unassembled WGS sequence"/>
</dbReference>
<dbReference type="GO" id="GO:0005789">
    <property type="term" value="C:endoplasmic reticulum membrane"/>
    <property type="evidence" value="ECO:0007669"/>
    <property type="project" value="UniProtKB-SubCell"/>
</dbReference>
<proteinExistence type="predicted"/>
<accession>A0AAD5EEJ1</accession>
<evidence type="ECO:0000256" key="3">
    <source>
        <dbReference type="ARBA" id="ARBA00022824"/>
    </source>
</evidence>
<dbReference type="RefSeq" id="XP_051447422.1">
    <property type="nucleotide sequence ID" value="XM_051586673.1"/>
</dbReference>
<feature type="transmembrane region" description="Helical" evidence="6">
    <location>
        <begin position="153"/>
        <end position="171"/>
    </location>
</feature>
<organism evidence="7 8">
    <name type="scientific">Umbelopsis ramanniana AG</name>
    <dbReference type="NCBI Taxonomy" id="1314678"/>
    <lineage>
        <taxon>Eukaryota</taxon>
        <taxon>Fungi</taxon>
        <taxon>Fungi incertae sedis</taxon>
        <taxon>Mucoromycota</taxon>
        <taxon>Mucoromycotina</taxon>
        <taxon>Umbelopsidomycetes</taxon>
        <taxon>Umbelopsidales</taxon>
        <taxon>Umbelopsidaceae</taxon>
        <taxon>Umbelopsis</taxon>
    </lineage>
</organism>
<keyword evidence="4 6" id="KW-1133">Transmembrane helix</keyword>
<evidence type="ECO:0000256" key="1">
    <source>
        <dbReference type="ARBA" id="ARBA00004477"/>
    </source>
</evidence>